<feature type="signal peptide" evidence="1">
    <location>
        <begin position="1"/>
        <end position="19"/>
    </location>
</feature>
<feature type="chain" id="PRO_5003981839" evidence="1">
    <location>
        <begin position="20"/>
        <end position="235"/>
    </location>
</feature>
<reference evidence="2" key="2">
    <citation type="journal article" date="2015" name="J. Proteomics">
        <title>Sexual differences in the sialomes of the zebra tick, Rhipicephalus pulchellus.</title>
        <authorList>
            <person name="Tan A.W."/>
            <person name="Francischetti I.M."/>
            <person name="Slovak M."/>
            <person name="Kini R.M."/>
            <person name="Ribeiro J.M."/>
        </authorList>
    </citation>
    <scope>NUCLEOTIDE SEQUENCE</scope>
    <source>
        <tissue evidence="2">Salivary gland</tissue>
    </source>
</reference>
<dbReference type="AlphaFoldDB" id="L7MBR5"/>
<proteinExistence type="evidence at transcript level"/>
<organism evidence="2">
    <name type="scientific">Rhipicephalus pulchellus</name>
    <name type="common">Yellow backed tick</name>
    <name type="synonym">Dermacentor pulchellus</name>
    <dbReference type="NCBI Taxonomy" id="72859"/>
    <lineage>
        <taxon>Eukaryota</taxon>
        <taxon>Metazoa</taxon>
        <taxon>Ecdysozoa</taxon>
        <taxon>Arthropoda</taxon>
        <taxon>Chelicerata</taxon>
        <taxon>Arachnida</taxon>
        <taxon>Acari</taxon>
        <taxon>Parasitiformes</taxon>
        <taxon>Ixodida</taxon>
        <taxon>Ixodoidea</taxon>
        <taxon>Ixodidae</taxon>
        <taxon>Rhipicephalinae</taxon>
        <taxon>Rhipicephalus</taxon>
        <taxon>Rhipicephalus</taxon>
    </lineage>
</organism>
<evidence type="ECO:0000256" key="1">
    <source>
        <dbReference type="SAM" id="SignalP"/>
    </source>
</evidence>
<name>L7MBR5_RHIPC</name>
<sequence length="235" mass="26530">MKLLVFIVLALATVIGTSGQDWYAAEYSSPEYISAAANRDVKARCYYIHWEGWRFRYVFHKNGTPCRYSYWSGKIGYCLEGRCTLESVPVQIPCDGINRNPGYATSCHYTCTMGQRSFNMSYKSNTLCLPINSSGRRAGPPGFCTQGTCKPFYNPTPAQDRLLHPAQLLQCEEKEHTGRNILTGCYHYCQKNGSWFTGYYDSKPSSGCNLPNPTPEQPLGWCCRGDCIKKHSCQQ</sequence>
<protein>
    <submittedName>
        <fullName evidence="2">Putative tick 18.3 kDa family protein</fullName>
    </submittedName>
</protein>
<keyword evidence="1" id="KW-0732">Signal</keyword>
<reference evidence="2" key="1">
    <citation type="submission" date="2012-11" db="EMBL/GenBank/DDBJ databases">
        <authorList>
            <person name="Lucero-Rivera Y.E."/>
            <person name="Tovar-Ramirez D."/>
        </authorList>
    </citation>
    <scope>NUCLEOTIDE SEQUENCE</scope>
    <source>
        <tissue evidence="2">Salivary gland</tissue>
    </source>
</reference>
<evidence type="ECO:0000313" key="2">
    <source>
        <dbReference type="EMBL" id="JAA60589.1"/>
    </source>
</evidence>
<accession>L7MBR5</accession>
<dbReference type="EMBL" id="GACK01004445">
    <property type="protein sequence ID" value="JAA60589.1"/>
    <property type="molecule type" value="mRNA"/>
</dbReference>